<reference evidence="1 2" key="1">
    <citation type="journal article" date="2019" name="Nat. Ecol. Evol.">
        <title>Megaphylogeny resolves global patterns of mushroom evolution.</title>
        <authorList>
            <person name="Varga T."/>
            <person name="Krizsan K."/>
            <person name="Foldi C."/>
            <person name="Dima B."/>
            <person name="Sanchez-Garcia M."/>
            <person name="Sanchez-Ramirez S."/>
            <person name="Szollosi G.J."/>
            <person name="Szarkandi J.G."/>
            <person name="Papp V."/>
            <person name="Albert L."/>
            <person name="Andreopoulos W."/>
            <person name="Angelini C."/>
            <person name="Antonin V."/>
            <person name="Barry K.W."/>
            <person name="Bougher N.L."/>
            <person name="Buchanan P."/>
            <person name="Buyck B."/>
            <person name="Bense V."/>
            <person name="Catcheside P."/>
            <person name="Chovatia M."/>
            <person name="Cooper J."/>
            <person name="Damon W."/>
            <person name="Desjardin D."/>
            <person name="Finy P."/>
            <person name="Geml J."/>
            <person name="Haridas S."/>
            <person name="Hughes K."/>
            <person name="Justo A."/>
            <person name="Karasinski D."/>
            <person name="Kautmanova I."/>
            <person name="Kiss B."/>
            <person name="Kocsube S."/>
            <person name="Kotiranta H."/>
            <person name="LaButti K.M."/>
            <person name="Lechner B.E."/>
            <person name="Liimatainen K."/>
            <person name="Lipzen A."/>
            <person name="Lukacs Z."/>
            <person name="Mihaltcheva S."/>
            <person name="Morgado L.N."/>
            <person name="Niskanen T."/>
            <person name="Noordeloos M.E."/>
            <person name="Ohm R.A."/>
            <person name="Ortiz-Santana B."/>
            <person name="Ovrebo C."/>
            <person name="Racz N."/>
            <person name="Riley R."/>
            <person name="Savchenko A."/>
            <person name="Shiryaev A."/>
            <person name="Soop K."/>
            <person name="Spirin V."/>
            <person name="Szebenyi C."/>
            <person name="Tomsovsky M."/>
            <person name="Tulloss R.E."/>
            <person name="Uehling J."/>
            <person name="Grigoriev I.V."/>
            <person name="Vagvolgyi C."/>
            <person name="Papp T."/>
            <person name="Martin F.M."/>
            <person name="Miettinen O."/>
            <person name="Hibbett D.S."/>
            <person name="Nagy L.G."/>
        </authorList>
    </citation>
    <scope>NUCLEOTIDE SEQUENCE [LARGE SCALE GENOMIC DNA]</scope>
    <source>
        <strain evidence="1 2">OMC1185</strain>
    </source>
</reference>
<keyword evidence="2" id="KW-1185">Reference proteome</keyword>
<evidence type="ECO:0000313" key="1">
    <source>
        <dbReference type="EMBL" id="TFK45443.1"/>
    </source>
</evidence>
<proteinExistence type="predicted"/>
<protein>
    <submittedName>
        <fullName evidence="1">Uncharacterized protein</fullName>
    </submittedName>
</protein>
<sequence length="373" mass="42806">MSSTDDLSIVELRGAAFEWLGPSGRIAIHGVEYEYADSDADDDSIDDAVGPGRTFGKLVKPVAAPLEMFFSFCSDLLGNGPDPTFTRLMCRKHSIPKKFGRRRNLTWWCKEHLIQLWTIYYEDDENIERLVQFVIDRRYKFSVRLTAAYYLLILLQSLRSFQLWRILPLMHNALLRLCQEGSRRGINSSILKPLEEVVTFNEELKHIIYCWSQKMPDVIIGSGGGVTSLFLLTRQLHPLCYDYDIRTRSDLEAVEQALQVILSSLRRLPPATNFFMDALRKVVAGECDYLARHINEERGVIKTKEFLEHVQYTIPCGPGYGSRYTSVSCSDPGTWSWMDRAHALDSVQNLCPGCKHTRCPRRNTARFHSHFIS</sequence>
<dbReference type="AlphaFoldDB" id="A0A5C3ML36"/>
<dbReference type="OrthoDB" id="3309756at2759"/>
<evidence type="ECO:0000313" key="2">
    <source>
        <dbReference type="Proteomes" id="UP000305948"/>
    </source>
</evidence>
<gene>
    <name evidence="1" type="ORF">OE88DRAFT_1669241</name>
</gene>
<organism evidence="1 2">
    <name type="scientific">Heliocybe sulcata</name>
    <dbReference type="NCBI Taxonomy" id="5364"/>
    <lineage>
        <taxon>Eukaryota</taxon>
        <taxon>Fungi</taxon>
        <taxon>Dikarya</taxon>
        <taxon>Basidiomycota</taxon>
        <taxon>Agaricomycotina</taxon>
        <taxon>Agaricomycetes</taxon>
        <taxon>Gloeophyllales</taxon>
        <taxon>Gloeophyllaceae</taxon>
        <taxon>Heliocybe</taxon>
    </lineage>
</organism>
<dbReference type="Proteomes" id="UP000305948">
    <property type="component" value="Unassembled WGS sequence"/>
</dbReference>
<accession>A0A5C3ML36</accession>
<name>A0A5C3ML36_9AGAM</name>
<dbReference type="EMBL" id="ML213543">
    <property type="protein sequence ID" value="TFK45443.1"/>
    <property type="molecule type" value="Genomic_DNA"/>
</dbReference>